<proteinExistence type="predicted"/>
<accession>A0A1F7GXT4</accession>
<dbReference type="Gene3D" id="3.40.50.720">
    <property type="entry name" value="NAD(P)-binding Rossmann-like Domain"/>
    <property type="match status" value="1"/>
</dbReference>
<dbReference type="NCBIfam" id="NF047509">
    <property type="entry name" value="Rv3131_FMN_oxido"/>
    <property type="match status" value="1"/>
</dbReference>
<organism evidence="2 3">
    <name type="scientific">Candidatus Roizmanbacteria bacterium RIFCSPHIGHO2_02_FULL_37_24</name>
    <dbReference type="NCBI Taxonomy" id="1802037"/>
    <lineage>
        <taxon>Bacteria</taxon>
        <taxon>Candidatus Roizmaniibacteriota</taxon>
    </lineage>
</organism>
<dbReference type="EMBL" id="MFZM01000022">
    <property type="protein sequence ID" value="OGK23312.1"/>
    <property type="molecule type" value="Genomic_DNA"/>
</dbReference>
<dbReference type="InterPro" id="IPR045886">
    <property type="entry name" value="ThiF/MoeB/HesA"/>
</dbReference>
<dbReference type="PANTHER" id="PTHR43267:SF3">
    <property type="entry name" value="THIF PROTEIN"/>
    <property type="match status" value="1"/>
</dbReference>
<reference evidence="2 3" key="1">
    <citation type="journal article" date="2016" name="Nat. Commun.">
        <title>Thousands of microbial genomes shed light on interconnected biogeochemical processes in an aquifer system.</title>
        <authorList>
            <person name="Anantharaman K."/>
            <person name="Brown C.T."/>
            <person name="Hug L.A."/>
            <person name="Sharon I."/>
            <person name="Castelle C.J."/>
            <person name="Probst A.J."/>
            <person name="Thomas B.C."/>
            <person name="Singh A."/>
            <person name="Wilkins M.J."/>
            <person name="Karaoz U."/>
            <person name="Brodie E.L."/>
            <person name="Williams K.H."/>
            <person name="Hubbard S.S."/>
            <person name="Banfield J.F."/>
        </authorList>
    </citation>
    <scope>NUCLEOTIDE SEQUENCE [LARGE SCALE GENOMIC DNA]</scope>
</reference>
<evidence type="ECO:0000313" key="2">
    <source>
        <dbReference type="EMBL" id="OGK23312.1"/>
    </source>
</evidence>
<dbReference type="AlphaFoldDB" id="A0A1F7GXT4"/>
<dbReference type="Pfam" id="PF00899">
    <property type="entry name" value="ThiF"/>
    <property type="match status" value="1"/>
</dbReference>
<dbReference type="GO" id="GO:0061503">
    <property type="term" value="F:tRNA threonylcarbamoyladenosine dehydratase"/>
    <property type="evidence" value="ECO:0007669"/>
    <property type="project" value="TreeGrafter"/>
</dbReference>
<gene>
    <name evidence="2" type="ORF">A3C24_03910</name>
</gene>
<dbReference type="SUPFAM" id="SSF69572">
    <property type="entry name" value="Activating enzymes of the ubiquitin-like proteins"/>
    <property type="match status" value="1"/>
</dbReference>
<dbReference type="GO" id="GO:0008641">
    <property type="term" value="F:ubiquitin-like modifier activating enzyme activity"/>
    <property type="evidence" value="ECO:0007669"/>
    <property type="project" value="InterPro"/>
</dbReference>
<evidence type="ECO:0000259" key="1">
    <source>
        <dbReference type="Pfam" id="PF00899"/>
    </source>
</evidence>
<dbReference type="GO" id="GO:0016491">
    <property type="term" value="F:oxidoreductase activity"/>
    <property type="evidence" value="ECO:0007669"/>
    <property type="project" value="InterPro"/>
</dbReference>
<dbReference type="PANTHER" id="PTHR43267">
    <property type="entry name" value="TRNA THREONYLCARBAMOYLADENOSINE DEHYDRATASE"/>
    <property type="match status" value="1"/>
</dbReference>
<name>A0A1F7GXT4_9BACT</name>
<dbReference type="GO" id="GO:0061504">
    <property type="term" value="P:cyclic threonylcarbamoyladenosine biosynthetic process"/>
    <property type="evidence" value="ECO:0007669"/>
    <property type="project" value="TreeGrafter"/>
</dbReference>
<dbReference type="InterPro" id="IPR035985">
    <property type="entry name" value="Ubiquitin-activating_enz"/>
</dbReference>
<dbReference type="Gene3D" id="3.40.109.30">
    <property type="entry name" value="putative nitroreductase (tm1586), domain 2"/>
    <property type="match status" value="1"/>
</dbReference>
<evidence type="ECO:0000313" key="3">
    <source>
        <dbReference type="Proteomes" id="UP000177159"/>
    </source>
</evidence>
<sequence>MDKIQHALKKTKASALPESLNYPPTPVIFNTQESNFEKNFLRFLKSTPVYFIHDNYVEQLTELFFLQNPQYKEDHSESQKPLKIFLDSNRDEYGQYSYTGTWIYYPWNQIIMHILDERSYFDLRTHRNRFLITPHEQKKLYEATLGIAGLSVGNSVALTLAYTGVAKTMKLADPDVFALSNLNRVRVPAYYIGAKKVYVAAQQIYEINPYADLILYPEGLTQNNLRDFLVGKPQLDLVVDEMDNLKMKIFIRLAARSVRLPVVMATDNSDNGIVDVDRFDIDPHGGPFGGLPAIDLETVIKGINFGEPLDLTMEEKIRLSSQIVGPSGVATRMQDSLKEVGKTIASWPQLGISAFLGGVNTAYVVKGILLGQSIASGKKHISLDEIFLDDYRSNKSQKIRSQKTKKFVEYIQTLNSKDIPQVWTVKERDFPKKGSLDDKIRFLIKYAILAPSTHNTQPWKFTMRKNQLILNLDNTRALPNSDPKKREAYLSIGAALENTLIAASYFGLNTDVKFIKNTKDEISIQIRCSEKRSNYYNSLFSEIVKRFTDRSLFRKRIIPKKIVIGLNKLNIDPHLSLNFIQKGSMKNELAALLGNASIESMKNILFRKELAHWIRNNFTKQRDGFSIGLPDIQSLIAPFLMHEVNLERRSKKSREHIMVENSPAVIIISTQADTKENWIKAGQLYERVALYMSKNGLRHSIHAAIIEHQKSHQQLRTKLGIKYYPQVFIRIGYGKGPIQYTPRRDDSEVFNI</sequence>
<protein>
    <recommendedName>
        <fullName evidence="1">THIF-type NAD/FAD binding fold domain-containing protein</fullName>
    </recommendedName>
</protein>
<dbReference type="Gene3D" id="3.40.109.10">
    <property type="entry name" value="NADH Oxidase"/>
    <property type="match status" value="1"/>
</dbReference>
<dbReference type="InterPro" id="IPR000415">
    <property type="entry name" value="Nitroreductase-like"/>
</dbReference>
<dbReference type="InterPro" id="IPR000594">
    <property type="entry name" value="ThiF_NAD_FAD-bd"/>
</dbReference>
<dbReference type="Proteomes" id="UP000177159">
    <property type="component" value="Unassembled WGS sequence"/>
</dbReference>
<comment type="caution">
    <text evidence="2">The sequence shown here is derived from an EMBL/GenBank/DDBJ whole genome shotgun (WGS) entry which is preliminary data.</text>
</comment>
<feature type="domain" description="THIF-type NAD/FAD binding fold" evidence="1">
    <location>
        <begin position="131"/>
        <end position="265"/>
    </location>
</feature>
<dbReference type="SUPFAM" id="SSF55469">
    <property type="entry name" value="FMN-dependent nitroreductase-like"/>
    <property type="match status" value="1"/>
</dbReference>